<feature type="domain" description="DUF6535" evidence="3">
    <location>
        <begin position="97"/>
        <end position="257"/>
    </location>
</feature>
<dbReference type="STRING" id="1314776.A0A165Y7V7"/>
<gene>
    <name evidence="4" type="ORF">SISSUDRAFT_1066522</name>
</gene>
<feature type="transmembrane region" description="Helical" evidence="2">
    <location>
        <begin position="233"/>
        <end position="254"/>
    </location>
</feature>
<dbReference type="InterPro" id="IPR045338">
    <property type="entry name" value="DUF6535"/>
</dbReference>
<organism evidence="4 5">
    <name type="scientific">Sistotremastrum suecicum HHB10207 ss-3</name>
    <dbReference type="NCBI Taxonomy" id="1314776"/>
    <lineage>
        <taxon>Eukaryota</taxon>
        <taxon>Fungi</taxon>
        <taxon>Dikarya</taxon>
        <taxon>Basidiomycota</taxon>
        <taxon>Agaricomycotina</taxon>
        <taxon>Agaricomycetes</taxon>
        <taxon>Sistotremastrales</taxon>
        <taxon>Sistotremastraceae</taxon>
        <taxon>Sistotremastrum</taxon>
    </lineage>
</organism>
<dbReference type="Pfam" id="PF20153">
    <property type="entry name" value="DUF6535"/>
    <property type="match status" value="1"/>
</dbReference>
<feature type="transmembrane region" description="Helical" evidence="2">
    <location>
        <begin position="117"/>
        <end position="138"/>
    </location>
</feature>
<dbReference type="AlphaFoldDB" id="A0A165Y7V7"/>
<keyword evidence="2" id="KW-0472">Membrane</keyword>
<accession>A0A165Y7V7</accession>
<feature type="transmembrane region" description="Helical" evidence="2">
    <location>
        <begin position="274"/>
        <end position="296"/>
    </location>
</feature>
<feature type="compositionally biased region" description="Low complexity" evidence="1">
    <location>
        <begin position="682"/>
        <end position="692"/>
    </location>
</feature>
<reference evidence="4 5" key="1">
    <citation type="journal article" date="2016" name="Mol. Biol. Evol.">
        <title>Comparative Genomics of Early-Diverging Mushroom-Forming Fungi Provides Insights into the Origins of Lignocellulose Decay Capabilities.</title>
        <authorList>
            <person name="Nagy L.G."/>
            <person name="Riley R."/>
            <person name="Tritt A."/>
            <person name="Adam C."/>
            <person name="Daum C."/>
            <person name="Floudas D."/>
            <person name="Sun H."/>
            <person name="Yadav J.S."/>
            <person name="Pangilinan J."/>
            <person name="Larsson K.H."/>
            <person name="Matsuura K."/>
            <person name="Barry K."/>
            <person name="Labutti K."/>
            <person name="Kuo R."/>
            <person name="Ohm R.A."/>
            <person name="Bhattacharya S.S."/>
            <person name="Shirouzu T."/>
            <person name="Yoshinaga Y."/>
            <person name="Martin F.M."/>
            <person name="Grigoriev I.V."/>
            <person name="Hibbett D.S."/>
        </authorList>
    </citation>
    <scope>NUCLEOTIDE SEQUENCE [LARGE SCALE GENOMIC DNA]</scope>
    <source>
        <strain evidence="4 5">HHB10207 ss-3</strain>
    </source>
</reference>
<dbReference type="Proteomes" id="UP000076798">
    <property type="component" value="Unassembled WGS sequence"/>
</dbReference>
<keyword evidence="5" id="KW-1185">Reference proteome</keyword>
<dbReference type="EMBL" id="KV428278">
    <property type="protein sequence ID" value="KZT32970.1"/>
    <property type="molecule type" value="Genomic_DNA"/>
</dbReference>
<sequence>MATTPLNEVPPPQAALAPDQFDTPIFHHLLNLIAEQTAVIKEQGATLSSHSEKLDTLVKDAVKGEVFVAAFSLASYVSSDEQPYDEETNPLESEQMWSAVYEVATTKMKEEADEWKGLMDVSLVFIAIFLAVLTAFLVPAAQNLLPASSSTGAVSNATSSPPPPPPLPARPDENVCALYYLALIMAMCNAVLCVIGRQWVTKLLSRPIGKTHRERTIRHEERKRLAYGWIRPLVSLLYWSLLLSIGLFIAGLLYQLRNLSTSFDQTATILEATWSLGICLASGIIALISATALHAIRFDTSPFEGLLSKLMVKMMGLLAQRWDRIAKWRVEVDLKSPSKLLKTYLELIVEANDPKLLDRAVPSFSYTAWVNYGDTTMDLLRRVYDRLMATDTSLRVRETVRAQIPRFALDCHRFETFETSPSELIEFLLKQVPEEIEFPYFPAEATLTSYRENNHDLFPFGRLWLEMCIANILCAYDRSGPVGDRIDIYRKAFKHCNELVDSGKQDVVARIFSHVERRSIVRSFLGCQEDKSILHLYRFMTEFIVRDHQREVIIWINEFLRHPPHRVLCRKYTNNLLVELTVTGVAFPRDVDLSPMIQFIAETLDFDAVLSLRQQLFDYLEGCDLSSLSHTFGVINFIASRLTPIIFHPFGWITQNDEETCERARQLAARMACLGHLSLPLSRSPSRNSAASDQRPRNGADSPRTISLDGPTASHSPAASSLHLQIEAADRWECLTMQSSLTDST</sequence>
<evidence type="ECO:0000256" key="2">
    <source>
        <dbReference type="SAM" id="Phobius"/>
    </source>
</evidence>
<protein>
    <recommendedName>
        <fullName evidence="3">DUF6535 domain-containing protein</fullName>
    </recommendedName>
</protein>
<evidence type="ECO:0000313" key="5">
    <source>
        <dbReference type="Proteomes" id="UP000076798"/>
    </source>
</evidence>
<feature type="transmembrane region" description="Helical" evidence="2">
    <location>
        <begin position="177"/>
        <end position="196"/>
    </location>
</feature>
<evidence type="ECO:0000313" key="4">
    <source>
        <dbReference type="EMBL" id="KZT32970.1"/>
    </source>
</evidence>
<evidence type="ECO:0000259" key="3">
    <source>
        <dbReference type="Pfam" id="PF20153"/>
    </source>
</evidence>
<keyword evidence="2" id="KW-1133">Transmembrane helix</keyword>
<dbReference type="OrthoDB" id="3221808at2759"/>
<proteinExistence type="predicted"/>
<feature type="region of interest" description="Disordered" evidence="1">
    <location>
        <begin position="682"/>
        <end position="719"/>
    </location>
</feature>
<name>A0A165Y7V7_9AGAM</name>
<evidence type="ECO:0000256" key="1">
    <source>
        <dbReference type="SAM" id="MobiDB-lite"/>
    </source>
</evidence>
<keyword evidence="2" id="KW-0812">Transmembrane</keyword>